<accession>A0A7X6ICS5</accession>
<dbReference type="Proteomes" id="UP000534783">
    <property type="component" value="Unassembled WGS sequence"/>
</dbReference>
<proteinExistence type="predicted"/>
<protein>
    <submittedName>
        <fullName evidence="1">Uncharacterized protein</fullName>
    </submittedName>
</protein>
<dbReference type="RefSeq" id="WP_168062673.1">
    <property type="nucleotide sequence ID" value="NZ_VTOW01000004.1"/>
</dbReference>
<dbReference type="EMBL" id="VTOW01000004">
    <property type="protein sequence ID" value="NKE72729.1"/>
    <property type="molecule type" value="Genomic_DNA"/>
</dbReference>
<evidence type="ECO:0000313" key="2">
    <source>
        <dbReference type="Proteomes" id="UP000534783"/>
    </source>
</evidence>
<organism evidence="1 2">
    <name type="scientific">Candidatus Manganitrophus noduliformans</name>
    <dbReference type="NCBI Taxonomy" id="2606439"/>
    <lineage>
        <taxon>Bacteria</taxon>
        <taxon>Pseudomonadati</taxon>
        <taxon>Nitrospirota</taxon>
        <taxon>Nitrospiria</taxon>
        <taxon>Candidatus Troglogloeales</taxon>
        <taxon>Candidatus Manganitrophaceae</taxon>
        <taxon>Candidatus Manganitrophus</taxon>
    </lineage>
</organism>
<gene>
    <name evidence="1" type="ORF">MNODULE_18420</name>
</gene>
<evidence type="ECO:0000313" key="1">
    <source>
        <dbReference type="EMBL" id="NKE72729.1"/>
    </source>
</evidence>
<keyword evidence="2" id="KW-1185">Reference proteome</keyword>
<name>A0A7X6ICS5_9BACT</name>
<comment type="caution">
    <text evidence="1">The sequence shown here is derived from an EMBL/GenBank/DDBJ whole genome shotgun (WGS) entry which is preliminary data.</text>
</comment>
<reference evidence="1 2" key="1">
    <citation type="journal article" date="2020" name="Nature">
        <title>Bacterial chemolithoautotrophy via manganese oxidation.</title>
        <authorList>
            <person name="Yu H."/>
            <person name="Leadbetter J.R."/>
        </authorList>
    </citation>
    <scope>NUCLEOTIDE SEQUENCE [LARGE SCALE GENOMIC DNA]</scope>
    <source>
        <strain evidence="1 2">Mn-1</strain>
    </source>
</reference>
<sequence>MLMTAGLFFSFGQSAAEAAYNFTSTMTNAPTPVEFTMGDPASITFQITNSSTGGEVDQRIYQMRFRLTSATGGTVFSNTTAAPAGWTRTAFSTTSITFRANTANDAIVCTIGGCPVGPSTSKTFTLNIVAGSYSSDVTHDLRDVRAYFQDSTSRWPPSRSDSTVTKSSGTSVGLWTLKSLLMTLVPSTTAVPVGGTFNLTMTVTNRSTSNLTGVTSNPKPPTRQYVHFNNPPTPVAVNTTSNPANLNLNAGATGTMVWSYTTTGSGPGTVTFQAYAGVGTRTSKTVTSVPVSIGVISGSFSITPICLFSGNVATFVMTVTNVTGGTVNNIVPSALTRGGTTTIGAFTGPAPASIASLANNSSGTFTWTATVTGAVGSTFSVTGSATGNGGNSTGPVVSATEDVGGYVINLDVTETNLSSTNQPLTWSITNQGCAPAQSVSISVPSGWVWGGGAEDGYALVTNSVGSLVESWVASGPTSGPVQFASPSAADRIPLTEGGDFELVFSTVPTSGTSSTFNVTVTDENGVTSPPQAQVVDLNAFNFNALNEANTESYREEFR</sequence>
<dbReference type="AlphaFoldDB" id="A0A7X6ICS5"/>